<protein>
    <recommendedName>
        <fullName evidence="3">DUF2651 domain-containing protein</fullName>
    </recommendedName>
</protein>
<reference evidence="2" key="1">
    <citation type="submission" date="2024-05" db="EMBL/GenBank/DDBJ databases">
        <title>Draft genome assemblies of 36 bacteria isolated from hibernating arctic ground squirrels.</title>
        <authorList>
            <person name="McKee H."/>
            <person name="Mullen L."/>
            <person name="Drown D.M."/>
            <person name="Duddleston K.N."/>
        </authorList>
    </citation>
    <scope>NUCLEOTIDE SEQUENCE</scope>
    <source>
        <strain evidence="2">AN1007</strain>
    </source>
</reference>
<dbReference type="AlphaFoldDB" id="A0AAU8NAV0"/>
<dbReference type="EMBL" id="CP159992">
    <property type="protein sequence ID" value="XCP93756.1"/>
    <property type="molecule type" value="Genomic_DNA"/>
</dbReference>
<organism evidence="2">
    <name type="scientific">Paenibacillus sp. AN1007</name>
    <dbReference type="NCBI Taxonomy" id="3151385"/>
    <lineage>
        <taxon>Bacteria</taxon>
        <taxon>Bacillati</taxon>
        <taxon>Bacillota</taxon>
        <taxon>Bacilli</taxon>
        <taxon>Bacillales</taxon>
        <taxon>Paenibacillaceae</taxon>
        <taxon>Paenibacillus</taxon>
    </lineage>
</organism>
<keyword evidence="1" id="KW-0472">Membrane</keyword>
<name>A0AAU8NAV0_9BACL</name>
<proteinExistence type="predicted"/>
<feature type="transmembrane region" description="Helical" evidence="1">
    <location>
        <begin position="66"/>
        <end position="85"/>
    </location>
</feature>
<gene>
    <name evidence="2" type="ORF">ABXS70_21510</name>
</gene>
<sequence length="93" mass="10872">MIYWWFEEMNPLFIVFVLCPLIAVLIGVCWYNAAWCSRTIALGVSFLLPLLYITTDWMTFTANLGAWLMYGIMYGLITWSAYRLLCTFKGYKS</sequence>
<dbReference type="RefSeq" id="WP_366290752.1">
    <property type="nucleotide sequence ID" value="NZ_CP159992.1"/>
</dbReference>
<feature type="transmembrane region" description="Helical" evidence="1">
    <location>
        <begin position="12"/>
        <end position="33"/>
    </location>
</feature>
<evidence type="ECO:0000256" key="1">
    <source>
        <dbReference type="SAM" id="Phobius"/>
    </source>
</evidence>
<evidence type="ECO:0008006" key="3">
    <source>
        <dbReference type="Google" id="ProtNLM"/>
    </source>
</evidence>
<feature type="transmembrane region" description="Helical" evidence="1">
    <location>
        <begin position="40"/>
        <end position="60"/>
    </location>
</feature>
<keyword evidence="1" id="KW-0812">Transmembrane</keyword>
<keyword evidence="1" id="KW-1133">Transmembrane helix</keyword>
<evidence type="ECO:0000313" key="2">
    <source>
        <dbReference type="EMBL" id="XCP93756.1"/>
    </source>
</evidence>
<accession>A0AAU8NAV0</accession>